<gene>
    <name evidence="2" type="ORF">SLS62_003326</name>
</gene>
<sequence length="386" mass="41151">MAEEASVFAAGAPEDTAPAVAAVSSTTLAIAGLMVDIYGLAELPATATSISCLWLHHPRLKKKEDMAETANLALSAHNHRQQQTSSSSSSNNPRGLIAVAFDQRNHGTREVDSRANQSWNRGNATHAQDMLGTVSGTVSDTVHLIDVLEGHLFGAGDGPGALPTPSPLPAGGDGAGDAEASQRQSRRRQIDQHLVLGISLGGHSTWQLLFADPRVTAGVIVIGCPDYMRLLKDRARKSKLPTYTGDEGASFLGSKDFPEALVRACQKYDPKGILFGAGEVAPIPTTAAEHERLRPLLDAKVRGKRFQILSGGADKLVPYAVATPFLEFFKDAVDTWYRDGDVYVEDNVYAGVGHAFDIAMKKDAVRFIVDTVALADEKNKGASAKI</sequence>
<keyword evidence="3" id="KW-1185">Reference proteome</keyword>
<protein>
    <submittedName>
        <fullName evidence="2">Uncharacterized protein</fullName>
    </submittedName>
</protein>
<dbReference type="Gene3D" id="3.40.50.1820">
    <property type="entry name" value="alpha/beta hydrolase"/>
    <property type="match status" value="1"/>
</dbReference>
<evidence type="ECO:0000256" key="1">
    <source>
        <dbReference type="SAM" id="MobiDB-lite"/>
    </source>
</evidence>
<dbReference type="AlphaFoldDB" id="A0AAN9UVK1"/>
<accession>A0AAN9UVK1</accession>
<reference evidence="2 3" key="1">
    <citation type="submission" date="2024-02" db="EMBL/GenBank/DDBJ databases">
        <title>De novo assembly and annotation of 12 fungi associated with fruit tree decline syndrome in Ontario, Canada.</title>
        <authorList>
            <person name="Sulman M."/>
            <person name="Ellouze W."/>
            <person name="Ilyukhin E."/>
        </authorList>
    </citation>
    <scope>NUCLEOTIDE SEQUENCE [LARGE SCALE GENOMIC DNA]</scope>
    <source>
        <strain evidence="2 3">M11/M66-122</strain>
    </source>
</reference>
<dbReference type="PANTHER" id="PTHR47381">
    <property type="entry name" value="ALPHA/BETA-HYDROLASES SUPERFAMILY PROTEIN"/>
    <property type="match status" value="1"/>
</dbReference>
<organism evidence="2 3">
    <name type="scientific">Diatrype stigma</name>
    <dbReference type="NCBI Taxonomy" id="117547"/>
    <lineage>
        <taxon>Eukaryota</taxon>
        <taxon>Fungi</taxon>
        <taxon>Dikarya</taxon>
        <taxon>Ascomycota</taxon>
        <taxon>Pezizomycotina</taxon>
        <taxon>Sordariomycetes</taxon>
        <taxon>Xylariomycetidae</taxon>
        <taxon>Xylariales</taxon>
        <taxon>Diatrypaceae</taxon>
        <taxon>Diatrype</taxon>
    </lineage>
</organism>
<dbReference type="Proteomes" id="UP001320420">
    <property type="component" value="Unassembled WGS sequence"/>
</dbReference>
<proteinExistence type="predicted"/>
<dbReference type="PANTHER" id="PTHR47381:SF3">
    <property type="entry name" value="ALPHA_BETA-HYDROLASES SUPERFAMILY PROTEIN"/>
    <property type="match status" value="1"/>
</dbReference>
<dbReference type="EMBL" id="JAKJXP020000018">
    <property type="protein sequence ID" value="KAK7754766.1"/>
    <property type="molecule type" value="Genomic_DNA"/>
</dbReference>
<name>A0AAN9UVK1_9PEZI</name>
<comment type="caution">
    <text evidence="2">The sequence shown here is derived from an EMBL/GenBank/DDBJ whole genome shotgun (WGS) entry which is preliminary data.</text>
</comment>
<dbReference type="SUPFAM" id="SSF53474">
    <property type="entry name" value="alpha/beta-Hydrolases"/>
    <property type="match status" value="1"/>
</dbReference>
<evidence type="ECO:0000313" key="2">
    <source>
        <dbReference type="EMBL" id="KAK7754766.1"/>
    </source>
</evidence>
<dbReference type="InterPro" id="IPR029058">
    <property type="entry name" value="AB_hydrolase_fold"/>
</dbReference>
<evidence type="ECO:0000313" key="3">
    <source>
        <dbReference type="Proteomes" id="UP001320420"/>
    </source>
</evidence>
<feature type="region of interest" description="Disordered" evidence="1">
    <location>
        <begin position="156"/>
        <end position="188"/>
    </location>
</feature>